<dbReference type="GeneID" id="31358298"/>
<gene>
    <name evidence="2" type="ORF">PPL_02775</name>
</gene>
<evidence type="ECO:0000313" key="3">
    <source>
        <dbReference type="Proteomes" id="UP000001396"/>
    </source>
</evidence>
<dbReference type="InterPro" id="IPR053729">
    <property type="entry name" value="MAD2L1BP_domain_sf"/>
</dbReference>
<dbReference type="GO" id="GO:0007096">
    <property type="term" value="P:regulation of exit from mitosis"/>
    <property type="evidence" value="ECO:0007669"/>
    <property type="project" value="InterPro"/>
</dbReference>
<dbReference type="GO" id="GO:0005634">
    <property type="term" value="C:nucleus"/>
    <property type="evidence" value="ECO:0007669"/>
    <property type="project" value="InterPro"/>
</dbReference>
<dbReference type="Gene3D" id="3.30.900.20">
    <property type="match status" value="1"/>
</dbReference>
<organism evidence="2 3">
    <name type="scientific">Heterostelium pallidum (strain ATCC 26659 / Pp 5 / PN500)</name>
    <name type="common">Cellular slime mold</name>
    <name type="synonym">Polysphondylium pallidum</name>
    <dbReference type="NCBI Taxonomy" id="670386"/>
    <lineage>
        <taxon>Eukaryota</taxon>
        <taxon>Amoebozoa</taxon>
        <taxon>Evosea</taxon>
        <taxon>Eumycetozoa</taxon>
        <taxon>Dictyostelia</taxon>
        <taxon>Acytosteliales</taxon>
        <taxon>Acytosteliaceae</taxon>
        <taxon>Heterostelium</taxon>
    </lineage>
</organism>
<comment type="caution">
    <text evidence="2">The sequence shown here is derived from an EMBL/GenBank/DDBJ whole genome shotgun (WGS) entry which is preliminary data.</text>
</comment>
<dbReference type="InParanoid" id="D3B310"/>
<evidence type="ECO:0000256" key="1">
    <source>
        <dbReference type="SAM" id="MobiDB-lite"/>
    </source>
</evidence>
<name>D3B310_HETP5</name>
<evidence type="ECO:0000313" key="2">
    <source>
        <dbReference type="EMBL" id="EFA83708.1"/>
    </source>
</evidence>
<accession>D3B310</accession>
<dbReference type="RefSeq" id="XP_020435825.1">
    <property type="nucleotide sequence ID" value="XM_020573753.1"/>
</dbReference>
<dbReference type="PANTHER" id="PTHR15681:SF1">
    <property type="entry name" value="MAD2L1-BINDING PROTEIN"/>
    <property type="match status" value="1"/>
</dbReference>
<dbReference type="Proteomes" id="UP000001396">
    <property type="component" value="Unassembled WGS sequence"/>
</dbReference>
<feature type="region of interest" description="Disordered" evidence="1">
    <location>
        <begin position="160"/>
        <end position="179"/>
    </location>
</feature>
<dbReference type="InterPro" id="IPR009511">
    <property type="entry name" value="MAD1/Cdc20-bound-Mad2-bd"/>
</dbReference>
<dbReference type="PANTHER" id="PTHR15681">
    <property type="entry name" value="MAD2L1-BINDING PROTEIN"/>
    <property type="match status" value="1"/>
</dbReference>
<protein>
    <submittedName>
        <fullName evidence="2">Uncharacterized protein</fullName>
    </submittedName>
</protein>
<dbReference type="FunCoup" id="D3B310">
    <property type="interactions" value="631"/>
</dbReference>
<reference evidence="2 3" key="1">
    <citation type="journal article" date="2011" name="Genome Res.">
        <title>Phylogeny-wide analysis of social amoeba genomes highlights ancient origins for complex intercellular communication.</title>
        <authorList>
            <person name="Heidel A.J."/>
            <person name="Lawal H.M."/>
            <person name="Felder M."/>
            <person name="Schilde C."/>
            <person name="Helps N.R."/>
            <person name="Tunggal B."/>
            <person name="Rivero F."/>
            <person name="John U."/>
            <person name="Schleicher M."/>
            <person name="Eichinger L."/>
            <person name="Platzer M."/>
            <person name="Noegel A.A."/>
            <person name="Schaap P."/>
            <person name="Gloeckner G."/>
        </authorList>
    </citation>
    <scope>NUCLEOTIDE SEQUENCE [LARGE SCALE GENOMIC DNA]</scope>
    <source>
        <strain evidence="3">ATCC 26659 / Pp 5 / PN500</strain>
    </source>
</reference>
<proteinExistence type="predicted"/>
<dbReference type="EMBL" id="ADBJ01000010">
    <property type="protein sequence ID" value="EFA83708.1"/>
    <property type="molecule type" value="Genomic_DNA"/>
</dbReference>
<sequence>MNHKIESIDINISLNNDQQPNVVNEIIKYLITFNNLGQQSFVATTNAGRISKSAQSKIDKFQKQCDRLFQSIQREFSKPSTEIAMVALIFGSSVISPREIYLIRFAQSSTITSLDMQDDQATTMREIFRSLVIAQPNSFIDQIPITKMFTLLFRKYNSNNSNNHDDNNNQEEIDEKDTDRFIPKQNQTSITFKKSTKITLFDFDSSTTPISDLIEINKNKILFKCNINNDDNNNNSDMEMDMEIDTSQTSDNNDINNYRESIICLQSPISIKGM</sequence>
<keyword evidence="3" id="KW-1185">Reference proteome</keyword>
<dbReference type="AlphaFoldDB" id="D3B310"/>